<gene>
    <name evidence="2" type="ORF">NATSA_04235</name>
</gene>
<dbReference type="AlphaFoldDB" id="A0A8J7RKL0"/>
<sequence length="97" mass="10762">MGGPQIQPYKPADLPIQNIDWSAFIELMGKANHYIARYDGLLQSIVNPEVLLSPLRTQEAVLSSKTEGVCGQVKAPESSRKIRYLYPFTTRNSPGIS</sequence>
<reference evidence="2" key="1">
    <citation type="submission" date="2021-02" db="EMBL/GenBank/DDBJ databases">
        <title>Natronogracilivirga saccharolytica gen. nov. sp. nov. a new anaerobic, haloalkiliphilic carbohydrate-fermenting bacterium from soda lake and proposing of Cyclonatronumiaceae fam. nov. in the phylum Balneolaeota.</title>
        <authorList>
            <person name="Zhilina T.N."/>
            <person name="Sorokin D.Y."/>
            <person name="Zavarzina D.G."/>
            <person name="Toshchakov S.V."/>
            <person name="Kublanov I.V."/>
        </authorList>
    </citation>
    <scope>NUCLEOTIDE SEQUENCE</scope>
    <source>
        <strain evidence="2">Z-1702</strain>
    </source>
</reference>
<dbReference type="Pfam" id="PF13784">
    <property type="entry name" value="Fic_N"/>
    <property type="match status" value="1"/>
</dbReference>
<name>A0A8J7RKL0_9BACT</name>
<feature type="domain" description="Fic/DOC N-terminal" evidence="1">
    <location>
        <begin position="26"/>
        <end position="69"/>
    </location>
</feature>
<protein>
    <recommendedName>
        <fullName evidence="1">Fic/DOC N-terminal domain-containing protein</fullName>
    </recommendedName>
</protein>
<evidence type="ECO:0000313" key="2">
    <source>
        <dbReference type="EMBL" id="MBP3191868.1"/>
    </source>
</evidence>
<evidence type="ECO:0000313" key="3">
    <source>
        <dbReference type="Proteomes" id="UP000673975"/>
    </source>
</evidence>
<comment type="caution">
    <text evidence="2">The sequence shown here is derived from an EMBL/GenBank/DDBJ whole genome shotgun (WGS) entry which is preliminary data.</text>
</comment>
<dbReference type="Proteomes" id="UP000673975">
    <property type="component" value="Unassembled WGS sequence"/>
</dbReference>
<evidence type="ECO:0000259" key="1">
    <source>
        <dbReference type="Pfam" id="PF13784"/>
    </source>
</evidence>
<accession>A0A8J7RKL0</accession>
<dbReference type="EMBL" id="JAFIDN010000002">
    <property type="protein sequence ID" value="MBP3191868.1"/>
    <property type="molecule type" value="Genomic_DNA"/>
</dbReference>
<organism evidence="2 3">
    <name type="scientific">Natronogracilivirga saccharolytica</name>
    <dbReference type="NCBI Taxonomy" id="2812953"/>
    <lineage>
        <taxon>Bacteria</taxon>
        <taxon>Pseudomonadati</taxon>
        <taxon>Balneolota</taxon>
        <taxon>Balneolia</taxon>
        <taxon>Balneolales</taxon>
        <taxon>Cyclonatronaceae</taxon>
        <taxon>Natronogracilivirga</taxon>
    </lineage>
</organism>
<proteinExistence type="predicted"/>
<keyword evidence="3" id="KW-1185">Reference proteome</keyword>
<dbReference type="InterPro" id="IPR025758">
    <property type="entry name" value="Fic/DOC_N"/>
</dbReference>